<organism evidence="1 2">
    <name type="scientific">Arcicella aurantiaca</name>
    <dbReference type="NCBI Taxonomy" id="591202"/>
    <lineage>
        <taxon>Bacteria</taxon>
        <taxon>Pseudomonadati</taxon>
        <taxon>Bacteroidota</taxon>
        <taxon>Cytophagia</taxon>
        <taxon>Cytophagales</taxon>
        <taxon>Flectobacillaceae</taxon>
        <taxon>Arcicella</taxon>
    </lineage>
</organism>
<gene>
    <name evidence="1" type="ORF">LV89_00387</name>
</gene>
<accession>A0A316EGH0</accession>
<dbReference type="OrthoDB" id="955741at2"/>
<evidence type="ECO:0000313" key="2">
    <source>
        <dbReference type="Proteomes" id="UP000245489"/>
    </source>
</evidence>
<name>A0A316EGH0_9BACT</name>
<keyword evidence="2" id="KW-1185">Reference proteome</keyword>
<dbReference type="Proteomes" id="UP000245489">
    <property type="component" value="Unassembled WGS sequence"/>
</dbReference>
<comment type="caution">
    <text evidence="1">The sequence shown here is derived from an EMBL/GenBank/DDBJ whole genome shotgun (WGS) entry which is preliminary data.</text>
</comment>
<sequence>MSYQGYEFEFRGGRSNSYFFETDKEIFYEVRFTPTDYLFNEVLFNENTYEFSIIVADNPTSKNPIFDARTSYTIAGIFRDFYEQSDEYLTIYICDSSDERQLVRHRKFRQWFLYFTNDDFLKMDAIIKDENHQLFPVSIIFKEKNPYKVEISTAFLKLIESYNRGK</sequence>
<dbReference type="AlphaFoldDB" id="A0A316EGH0"/>
<evidence type="ECO:0000313" key="1">
    <source>
        <dbReference type="EMBL" id="PWK28834.1"/>
    </source>
</evidence>
<dbReference type="RefSeq" id="WP_109741176.1">
    <property type="nucleotide sequence ID" value="NZ_QGGO01000002.1"/>
</dbReference>
<dbReference type="EMBL" id="QGGO01000002">
    <property type="protein sequence ID" value="PWK28834.1"/>
    <property type="molecule type" value="Genomic_DNA"/>
</dbReference>
<dbReference type="Pfam" id="PF19666">
    <property type="entry name" value="DUF6169"/>
    <property type="match status" value="1"/>
</dbReference>
<reference evidence="1 2" key="1">
    <citation type="submission" date="2018-05" db="EMBL/GenBank/DDBJ databases">
        <title>Genomic Encyclopedia of Archaeal and Bacterial Type Strains, Phase II (KMG-II): from individual species to whole genera.</title>
        <authorList>
            <person name="Goeker M."/>
        </authorList>
    </citation>
    <scope>NUCLEOTIDE SEQUENCE [LARGE SCALE GENOMIC DNA]</scope>
    <source>
        <strain evidence="1 2">DSM 22214</strain>
    </source>
</reference>
<dbReference type="InterPro" id="IPR046167">
    <property type="entry name" value="DUF6169"/>
</dbReference>
<protein>
    <submittedName>
        <fullName evidence="1">Uncharacterized protein</fullName>
    </submittedName>
</protein>
<proteinExistence type="predicted"/>